<dbReference type="InterPro" id="IPR036047">
    <property type="entry name" value="F-box-like_dom_sf"/>
</dbReference>
<evidence type="ECO:0000313" key="3">
    <source>
        <dbReference type="EMBL" id="KAK8237630.1"/>
    </source>
</evidence>
<evidence type="ECO:0000256" key="1">
    <source>
        <dbReference type="SAM" id="MobiDB-lite"/>
    </source>
</evidence>
<dbReference type="SUPFAM" id="SSF81383">
    <property type="entry name" value="F-box domain"/>
    <property type="match status" value="1"/>
</dbReference>
<keyword evidence="4" id="KW-1185">Reference proteome</keyword>
<dbReference type="InterPro" id="IPR001810">
    <property type="entry name" value="F-box_dom"/>
</dbReference>
<comment type="caution">
    <text evidence="3">The sequence shown here is derived from an EMBL/GenBank/DDBJ whole genome shotgun (WGS) entry which is preliminary data.</text>
</comment>
<feature type="region of interest" description="Disordered" evidence="1">
    <location>
        <begin position="1"/>
        <end position="31"/>
    </location>
</feature>
<organism evidence="3 4">
    <name type="scientific">Phyllosticta capitalensis</name>
    <dbReference type="NCBI Taxonomy" id="121624"/>
    <lineage>
        <taxon>Eukaryota</taxon>
        <taxon>Fungi</taxon>
        <taxon>Dikarya</taxon>
        <taxon>Ascomycota</taxon>
        <taxon>Pezizomycotina</taxon>
        <taxon>Dothideomycetes</taxon>
        <taxon>Dothideomycetes incertae sedis</taxon>
        <taxon>Botryosphaeriales</taxon>
        <taxon>Phyllostictaceae</taxon>
        <taxon>Phyllosticta</taxon>
    </lineage>
</organism>
<gene>
    <name evidence="3" type="ORF">HDK90DRAFT_199524</name>
</gene>
<dbReference type="Pfam" id="PF00646">
    <property type="entry name" value="F-box"/>
    <property type="match status" value="1"/>
</dbReference>
<accession>A0ABR1YRL0</accession>
<name>A0ABR1YRL0_9PEZI</name>
<reference evidence="3 4" key="1">
    <citation type="submission" date="2024-04" db="EMBL/GenBank/DDBJ databases">
        <title>Phyllosticta paracitricarpa is synonymous to the EU quarantine fungus P. citricarpa based on phylogenomic analyses.</title>
        <authorList>
            <consortium name="Lawrence Berkeley National Laboratory"/>
            <person name="Van Ingen-Buijs V.A."/>
            <person name="Van Westerhoven A.C."/>
            <person name="Haridas S."/>
            <person name="Skiadas P."/>
            <person name="Martin F."/>
            <person name="Groenewald J.Z."/>
            <person name="Crous P.W."/>
            <person name="Seidl M.F."/>
        </authorList>
    </citation>
    <scope>NUCLEOTIDE SEQUENCE [LARGE SCALE GENOMIC DNA]</scope>
    <source>
        <strain evidence="3 4">CBS 123374</strain>
    </source>
</reference>
<evidence type="ECO:0000313" key="4">
    <source>
        <dbReference type="Proteomes" id="UP001492380"/>
    </source>
</evidence>
<feature type="domain" description="F-box" evidence="2">
    <location>
        <begin position="30"/>
        <end position="76"/>
    </location>
</feature>
<proteinExistence type="predicted"/>
<evidence type="ECO:0000259" key="2">
    <source>
        <dbReference type="PROSITE" id="PS50181"/>
    </source>
</evidence>
<feature type="compositionally biased region" description="Pro residues" evidence="1">
    <location>
        <begin position="1"/>
        <end position="29"/>
    </location>
</feature>
<dbReference type="EMBL" id="JBBWRZ010000004">
    <property type="protein sequence ID" value="KAK8237630.1"/>
    <property type="molecule type" value="Genomic_DNA"/>
</dbReference>
<dbReference type="PROSITE" id="PS50181">
    <property type="entry name" value="FBOX"/>
    <property type="match status" value="1"/>
</dbReference>
<protein>
    <recommendedName>
        <fullName evidence="2">F-box domain-containing protein</fullName>
    </recommendedName>
</protein>
<dbReference type="Proteomes" id="UP001492380">
    <property type="component" value="Unassembled WGS sequence"/>
</dbReference>
<sequence>MPTPSTSTSPPPPPPPPSPPSPPPHPPTPLGTLGLLPAELLLLILSRLSYPSALQLAATNQQYRSAIDPPRYISDSAKACFLRYAEVYLAPDPDAVGACLKCWRVVPLARLKRGAHVPLARRVRRALRVEGGDGEDREDGGNAYKAIEPRCTSCPALTSSDLRAYRLHMDDMWDAPIAKCALCTNLRVPPTHFACARCGDCACLAAEREGKPYFVEEESSWCYRCGEERFFGGRPRMEGLVSIGWEEFESMWARMGDVGF</sequence>